<dbReference type="PANTHER" id="PTHR30582:SF4">
    <property type="entry name" value="L,D-TRANSPEPTIDASE YQJB-RELATED"/>
    <property type="match status" value="1"/>
</dbReference>
<accession>A0A919VYC2</accession>
<evidence type="ECO:0000313" key="9">
    <source>
        <dbReference type="EMBL" id="GIM80262.1"/>
    </source>
</evidence>
<evidence type="ECO:0000313" key="10">
    <source>
        <dbReference type="Proteomes" id="UP000681340"/>
    </source>
</evidence>
<feature type="region of interest" description="Disordered" evidence="7">
    <location>
        <begin position="49"/>
        <end position="77"/>
    </location>
</feature>
<proteinExistence type="predicted"/>
<feature type="active site" description="Nucleophile" evidence="6">
    <location>
        <position position="275"/>
    </location>
</feature>
<dbReference type="EMBL" id="BOQL01000095">
    <property type="protein sequence ID" value="GIM80262.1"/>
    <property type="molecule type" value="Genomic_DNA"/>
</dbReference>
<dbReference type="GO" id="GO:0018104">
    <property type="term" value="P:peptidoglycan-protein cross-linking"/>
    <property type="evidence" value="ECO:0007669"/>
    <property type="project" value="TreeGrafter"/>
</dbReference>
<gene>
    <name evidence="9" type="ORF">Aau02nite_89720</name>
</gene>
<keyword evidence="10" id="KW-1185">Reference proteome</keyword>
<name>A0A919VYC2_9ACTN</name>
<dbReference type="GO" id="GO:0071972">
    <property type="term" value="F:peptidoglycan L,D-transpeptidase activity"/>
    <property type="evidence" value="ECO:0007669"/>
    <property type="project" value="TreeGrafter"/>
</dbReference>
<dbReference type="InterPro" id="IPR050979">
    <property type="entry name" value="LD-transpeptidase"/>
</dbReference>
<dbReference type="GO" id="GO:0008360">
    <property type="term" value="P:regulation of cell shape"/>
    <property type="evidence" value="ECO:0007669"/>
    <property type="project" value="UniProtKB-UniRule"/>
</dbReference>
<evidence type="ECO:0000256" key="5">
    <source>
        <dbReference type="ARBA" id="ARBA00023316"/>
    </source>
</evidence>
<dbReference type="CDD" id="cd16913">
    <property type="entry name" value="YkuD_like"/>
    <property type="match status" value="1"/>
</dbReference>
<dbReference type="GO" id="GO:0016740">
    <property type="term" value="F:transferase activity"/>
    <property type="evidence" value="ECO:0007669"/>
    <property type="project" value="UniProtKB-KW"/>
</dbReference>
<dbReference type="Pfam" id="PF03734">
    <property type="entry name" value="YkuD"/>
    <property type="match status" value="1"/>
</dbReference>
<evidence type="ECO:0000256" key="4">
    <source>
        <dbReference type="ARBA" id="ARBA00022984"/>
    </source>
</evidence>
<comment type="pathway">
    <text evidence="1 6">Cell wall biogenesis; peptidoglycan biosynthesis.</text>
</comment>
<evidence type="ECO:0000256" key="7">
    <source>
        <dbReference type="SAM" id="MobiDB-lite"/>
    </source>
</evidence>
<dbReference type="PROSITE" id="PS52029">
    <property type="entry name" value="LD_TPASE"/>
    <property type="match status" value="1"/>
</dbReference>
<sequence length="300" mass="31427">MARSHGTDGCGAYGGLVFGALRVTRTRAGLIGLAACVAAGAGFLGSTDDRPAAAPAPAVPSPSVAPRTPEPTLSAAPAPAGLPVIDYWTAPRGFPADPAAMSLTAVTEGLHPSRSIPVYDAPGGRPRARLTPEISGMPLILPITDRRSGWVAVLLPTANRRIGWLPPKGWTARPLRDHLIVQRRTHKLIWRRDGVRRAAWTVTTGTATTPTPLGRSFVLGRTPTSGAAYANVDALALSSVPENRRALPASLRGAHTGIHGWYDDGSFGRSASNGCVRMPPDAQRTLLKHIGHGTLVTVVD</sequence>
<evidence type="ECO:0000259" key="8">
    <source>
        <dbReference type="PROSITE" id="PS52029"/>
    </source>
</evidence>
<feature type="domain" description="L,D-TPase catalytic" evidence="8">
    <location>
        <begin position="177"/>
        <end position="299"/>
    </location>
</feature>
<evidence type="ECO:0000256" key="3">
    <source>
        <dbReference type="ARBA" id="ARBA00022960"/>
    </source>
</evidence>
<dbReference type="GO" id="GO:0071555">
    <property type="term" value="P:cell wall organization"/>
    <property type="evidence" value="ECO:0007669"/>
    <property type="project" value="UniProtKB-UniRule"/>
</dbReference>
<dbReference type="SUPFAM" id="SSF141523">
    <property type="entry name" value="L,D-transpeptidase catalytic domain-like"/>
    <property type="match status" value="1"/>
</dbReference>
<dbReference type="PANTHER" id="PTHR30582">
    <property type="entry name" value="L,D-TRANSPEPTIDASE"/>
    <property type="match status" value="1"/>
</dbReference>
<organism evidence="9 10">
    <name type="scientific">Actinoplanes auranticolor</name>
    <dbReference type="NCBI Taxonomy" id="47988"/>
    <lineage>
        <taxon>Bacteria</taxon>
        <taxon>Bacillati</taxon>
        <taxon>Actinomycetota</taxon>
        <taxon>Actinomycetes</taxon>
        <taxon>Micromonosporales</taxon>
        <taxon>Micromonosporaceae</taxon>
        <taxon>Actinoplanes</taxon>
    </lineage>
</organism>
<evidence type="ECO:0000256" key="6">
    <source>
        <dbReference type="PROSITE-ProRule" id="PRU01373"/>
    </source>
</evidence>
<keyword evidence="3 6" id="KW-0133">Cell shape</keyword>
<comment type="caution">
    <text evidence="9">The sequence shown here is derived from an EMBL/GenBank/DDBJ whole genome shotgun (WGS) entry which is preliminary data.</text>
</comment>
<protein>
    <recommendedName>
        <fullName evidence="8">L,D-TPase catalytic domain-containing protein</fullName>
    </recommendedName>
</protein>
<keyword evidence="4 6" id="KW-0573">Peptidoglycan synthesis</keyword>
<keyword evidence="5 6" id="KW-0961">Cell wall biogenesis/degradation</keyword>
<feature type="compositionally biased region" description="Low complexity" evidence="7">
    <location>
        <begin position="52"/>
        <end position="66"/>
    </location>
</feature>
<feature type="active site" description="Proton donor/acceptor" evidence="6">
    <location>
        <position position="259"/>
    </location>
</feature>
<dbReference type="Proteomes" id="UP000681340">
    <property type="component" value="Unassembled WGS sequence"/>
</dbReference>
<dbReference type="Gene3D" id="2.40.440.10">
    <property type="entry name" value="L,D-transpeptidase catalytic domain-like"/>
    <property type="match status" value="1"/>
</dbReference>
<dbReference type="GO" id="GO:0005576">
    <property type="term" value="C:extracellular region"/>
    <property type="evidence" value="ECO:0007669"/>
    <property type="project" value="TreeGrafter"/>
</dbReference>
<dbReference type="InterPro" id="IPR005490">
    <property type="entry name" value="LD_TPept_cat_dom"/>
</dbReference>
<evidence type="ECO:0000256" key="2">
    <source>
        <dbReference type="ARBA" id="ARBA00022679"/>
    </source>
</evidence>
<dbReference type="InterPro" id="IPR038063">
    <property type="entry name" value="Transpep_catalytic_dom"/>
</dbReference>
<evidence type="ECO:0000256" key="1">
    <source>
        <dbReference type="ARBA" id="ARBA00004752"/>
    </source>
</evidence>
<dbReference type="AlphaFoldDB" id="A0A919VYC2"/>
<keyword evidence="2" id="KW-0808">Transferase</keyword>
<reference evidence="9" key="1">
    <citation type="submission" date="2021-03" db="EMBL/GenBank/DDBJ databases">
        <title>Whole genome shotgun sequence of Actinoplanes auranticolor NBRC 12245.</title>
        <authorList>
            <person name="Komaki H."/>
            <person name="Tamura T."/>
        </authorList>
    </citation>
    <scope>NUCLEOTIDE SEQUENCE</scope>
    <source>
        <strain evidence="9">NBRC 12245</strain>
    </source>
</reference>